<name>A0A378N5Y7_MANHA</name>
<sequence>MRAAVKAKFNMSDAAVNALQGEVLTELYAQTQQSVGLNNNSANGNGDNQWMVTHSTKRRKAMSNVIYRGSVKREPQTVNIVINDTSAPGAVVKLHNGKLEAAADLKGRRFLLGNNRFKGQTIEQAYAKGDTATAFRLEPEQEYYAQIADGTYNFGDELTVKQAGGKLTKAETGDVVLFFFDEESQRVISGGKGYADVVVANAYTK</sequence>
<evidence type="ECO:0000313" key="1">
    <source>
        <dbReference type="EMBL" id="STY61408.1"/>
    </source>
</evidence>
<organism evidence="1 2">
    <name type="scientific">Mannheimia haemolytica</name>
    <name type="common">Pasteurella haemolytica</name>
    <dbReference type="NCBI Taxonomy" id="75985"/>
    <lineage>
        <taxon>Bacteria</taxon>
        <taxon>Pseudomonadati</taxon>
        <taxon>Pseudomonadota</taxon>
        <taxon>Gammaproteobacteria</taxon>
        <taxon>Pasteurellales</taxon>
        <taxon>Pasteurellaceae</taxon>
        <taxon>Mannheimia</taxon>
    </lineage>
</organism>
<protein>
    <submittedName>
        <fullName evidence="1">Uncharacterized protein</fullName>
    </submittedName>
</protein>
<dbReference type="Proteomes" id="UP000254802">
    <property type="component" value="Unassembled WGS sequence"/>
</dbReference>
<gene>
    <name evidence="1" type="ORF">NCTC10638_02623</name>
</gene>
<accession>A0A378N5Y7</accession>
<dbReference type="AlphaFoldDB" id="A0A378N5Y7"/>
<reference evidence="1 2" key="1">
    <citation type="submission" date="2018-06" db="EMBL/GenBank/DDBJ databases">
        <authorList>
            <consortium name="Pathogen Informatics"/>
            <person name="Doyle S."/>
        </authorList>
    </citation>
    <scope>NUCLEOTIDE SEQUENCE [LARGE SCALE GENOMIC DNA]</scope>
    <source>
        <strain evidence="1 2">NCTC10638</strain>
    </source>
</reference>
<proteinExistence type="predicted"/>
<evidence type="ECO:0000313" key="2">
    <source>
        <dbReference type="Proteomes" id="UP000254802"/>
    </source>
</evidence>
<dbReference type="EMBL" id="UGPN01000002">
    <property type="protein sequence ID" value="STY61408.1"/>
    <property type="molecule type" value="Genomic_DNA"/>
</dbReference>